<sequence length="167" mass="19227">MVGFGQSNFKLGENIKLTKNNIEFQFKKPNYPFNRSDESLSQGGNKNLVISFVASKPIAALQIYSTPIPSKMQQDAENFFNSEQSIKSFISQIFPHPINEILEYKVVVFSDKIFIEVQLIGANVQKQINWITFYKNNMINILGTTLIEDFETNLPFIKKFKNSIYIK</sequence>
<dbReference type="Proteomes" id="UP000236592">
    <property type="component" value="Chromosome"/>
</dbReference>
<evidence type="ECO:0000313" key="2">
    <source>
        <dbReference type="Proteomes" id="UP000236592"/>
    </source>
</evidence>
<accession>A0A2I7SLV6</accession>
<proteinExistence type="predicted"/>
<dbReference type="KEGG" id="taj:C1A40_16230"/>
<evidence type="ECO:0000313" key="1">
    <source>
        <dbReference type="EMBL" id="AUS06893.1"/>
    </source>
</evidence>
<organism evidence="1 2">
    <name type="scientific">Pseudotamlana carrageenivorans</name>
    <dbReference type="NCBI Taxonomy" id="2069432"/>
    <lineage>
        <taxon>Bacteria</taxon>
        <taxon>Pseudomonadati</taxon>
        <taxon>Bacteroidota</taxon>
        <taxon>Flavobacteriia</taxon>
        <taxon>Flavobacteriales</taxon>
        <taxon>Flavobacteriaceae</taxon>
        <taxon>Pseudotamlana</taxon>
    </lineage>
</organism>
<reference evidence="2" key="1">
    <citation type="submission" date="2018-01" db="EMBL/GenBank/DDBJ databases">
        <title>Complete genome of Tamlana sp. UJ94.</title>
        <authorList>
            <person name="Jung J."/>
            <person name="Chung D."/>
            <person name="Bae S.S."/>
            <person name="Baek K."/>
        </authorList>
    </citation>
    <scope>NUCLEOTIDE SEQUENCE [LARGE SCALE GENOMIC DNA]</scope>
    <source>
        <strain evidence="2">UJ94</strain>
    </source>
</reference>
<protein>
    <submittedName>
        <fullName evidence="1">Uncharacterized protein</fullName>
    </submittedName>
</protein>
<keyword evidence="2" id="KW-1185">Reference proteome</keyword>
<name>A0A2I7SLV6_9FLAO</name>
<dbReference type="EMBL" id="CP025938">
    <property type="protein sequence ID" value="AUS06893.1"/>
    <property type="molecule type" value="Genomic_DNA"/>
</dbReference>
<gene>
    <name evidence="1" type="ORF">C1A40_16230</name>
</gene>
<dbReference type="AlphaFoldDB" id="A0A2I7SLV6"/>